<dbReference type="Pfam" id="PF00990">
    <property type="entry name" value="GGDEF"/>
    <property type="match status" value="1"/>
</dbReference>
<evidence type="ECO:0000313" key="3">
    <source>
        <dbReference type="EMBL" id="MBC3931515.1"/>
    </source>
</evidence>
<dbReference type="InterPro" id="IPR000160">
    <property type="entry name" value="GGDEF_dom"/>
</dbReference>
<dbReference type="SMART" id="SM00267">
    <property type="entry name" value="GGDEF"/>
    <property type="match status" value="1"/>
</dbReference>
<evidence type="ECO:0000313" key="4">
    <source>
        <dbReference type="Proteomes" id="UP000654304"/>
    </source>
</evidence>
<organism evidence="3 4">
    <name type="scientific">Undibacterium curvum</name>
    <dbReference type="NCBI Taxonomy" id="2762294"/>
    <lineage>
        <taxon>Bacteria</taxon>
        <taxon>Pseudomonadati</taxon>
        <taxon>Pseudomonadota</taxon>
        <taxon>Betaproteobacteria</taxon>
        <taxon>Burkholderiales</taxon>
        <taxon>Oxalobacteraceae</taxon>
        <taxon>Undibacterium</taxon>
    </lineage>
</organism>
<accession>A0ABR7A3M2</accession>
<sequence length="445" mass="49526">MLPSFENPLWKDALTGLPNRQAFHQLLEQLLQQAAQQRQSLALLLIDFDNFKWINESRGYGFGDQLLRQIARELERLASLRASVCRLGGDEFALILTDLSQVDGLLNFAAQLKSDLDSSLVVDGVWLDLKCKVGIASYPGDASTPDAMFNNAFAALQVAQQSDDMPVVQHQPQMQAQTLEYRPDYNELKLALKNHEFFLVYQPKFSFPSMQLQGLEALLRWRHPLRGIVSPLVFIPVAEQTGLIAAIGDWVLKAAIAQMESWQREDGVDISVAVNVSPLQLKDDGFVARIKALLNLSGIAGKFLQLELTESSLIEDPRRAHSIIAELRSAGVQIALDDFGTGYSSLAALQTYQLDYLKMDKSFVQKIQTRQGRSVSHAIIQLGHALEMQVIAEGVENAEQEAALRALACDQVQGFLYSHPLPADQCRLFMLQHCAAVPQFITELP</sequence>
<reference evidence="3 4" key="1">
    <citation type="submission" date="2020-08" db="EMBL/GenBank/DDBJ databases">
        <title>Novel species isolated from subtropical streams in China.</title>
        <authorList>
            <person name="Lu H."/>
        </authorList>
    </citation>
    <scope>NUCLEOTIDE SEQUENCE [LARGE SCALE GENOMIC DNA]</scope>
    <source>
        <strain evidence="3 4">CY22W</strain>
    </source>
</reference>
<dbReference type="EMBL" id="JACOGD010000003">
    <property type="protein sequence ID" value="MBC3931515.1"/>
    <property type="molecule type" value="Genomic_DNA"/>
</dbReference>
<dbReference type="Pfam" id="PF00563">
    <property type="entry name" value="EAL"/>
    <property type="match status" value="1"/>
</dbReference>
<dbReference type="SMART" id="SM00052">
    <property type="entry name" value="EAL"/>
    <property type="match status" value="1"/>
</dbReference>
<dbReference type="RefSeq" id="WP_186903255.1">
    <property type="nucleotide sequence ID" value="NZ_JACOGD010000003.1"/>
</dbReference>
<dbReference type="PROSITE" id="PS50883">
    <property type="entry name" value="EAL"/>
    <property type="match status" value="1"/>
</dbReference>
<dbReference type="PANTHER" id="PTHR44757:SF2">
    <property type="entry name" value="BIOFILM ARCHITECTURE MAINTENANCE PROTEIN MBAA"/>
    <property type="match status" value="1"/>
</dbReference>
<dbReference type="InterPro" id="IPR035919">
    <property type="entry name" value="EAL_sf"/>
</dbReference>
<dbReference type="InterPro" id="IPR001633">
    <property type="entry name" value="EAL_dom"/>
</dbReference>
<proteinExistence type="predicted"/>
<evidence type="ECO:0000259" key="1">
    <source>
        <dbReference type="PROSITE" id="PS50883"/>
    </source>
</evidence>
<feature type="domain" description="EAL" evidence="1">
    <location>
        <begin position="181"/>
        <end position="434"/>
    </location>
</feature>
<dbReference type="PANTHER" id="PTHR44757">
    <property type="entry name" value="DIGUANYLATE CYCLASE DGCP"/>
    <property type="match status" value="1"/>
</dbReference>
<dbReference type="CDD" id="cd01948">
    <property type="entry name" value="EAL"/>
    <property type="match status" value="1"/>
</dbReference>
<dbReference type="Gene3D" id="3.30.70.270">
    <property type="match status" value="1"/>
</dbReference>
<dbReference type="InterPro" id="IPR029787">
    <property type="entry name" value="Nucleotide_cyclase"/>
</dbReference>
<evidence type="ECO:0000259" key="2">
    <source>
        <dbReference type="PROSITE" id="PS50887"/>
    </source>
</evidence>
<dbReference type="Gene3D" id="3.20.20.450">
    <property type="entry name" value="EAL domain"/>
    <property type="match status" value="1"/>
</dbReference>
<keyword evidence="4" id="KW-1185">Reference proteome</keyword>
<gene>
    <name evidence="3" type="ORF">H8K43_07535</name>
</gene>
<dbReference type="PROSITE" id="PS50887">
    <property type="entry name" value="GGDEF"/>
    <property type="match status" value="1"/>
</dbReference>
<dbReference type="NCBIfam" id="TIGR00254">
    <property type="entry name" value="GGDEF"/>
    <property type="match status" value="1"/>
</dbReference>
<dbReference type="InterPro" id="IPR052155">
    <property type="entry name" value="Biofilm_reg_signaling"/>
</dbReference>
<dbReference type="CDD" id="cd01949">
    <property type="entry name" value="GGDEF"/>
    <property type="match status" value="1"/>
</dbReference>
<comment type="caution">
    <text evidence="3">The sequence shown here is derived from an EMBL/GenBank/DDBJ whole genome shotgun (WGS) entry which is preliminary data.</text>
</comment>
<feature type="domain" description="GGDEF" evidence="2">
    <location>
        <begin position="39"/>
        <end position="172"/>
    </location>
</feature>
<name>A0ABR7A3M2_9BURK</name>
<protein>
    <submittedName>
        <fullName evidence="3">Bifunctional diguanylate cyclase/phosphodiesterase</fullName>
    </submittedName>
</protein>
<dbReference type="InterPro" id="IPR043128">
    <property type="entry name" value="Rev_trsase/Diguanyl_cyclase"/>
</dbReference>
<dbReference type="SUPFAM" id="SSF141868">
    <property type="entry name" value="EAL domain-like"/>
    <property type="match status" value="1"/>
</dbReference>
<dbReference type="Proteomes" id="UP000654304">
    <property type="component" value="Unassembled WGS sequence"/>
</dbReference>
<dbReference type="SUPFAM" id="SSF55073">
    <property type="entry name" value="Nucleotide cyclase"/>
    <property type="match status" value="1"/>
</dbReference>